<evidence type="ECO:0000256" key="2">
    <source>
        <dbReference type="ARBA" id="ARBA00022723"/>
    </source>
</evidence>
<dbReference type="InterPro" id="IPR001117">
    <property type="entry name" value="Cu-oxidase_2nd"/>
</dbReference>
<keyword evidence="4" id="KW-0732">Signal</keyword>
<dbReference type="EMBL" id="JAPXFL010000001">
    <property type="protein sequence ID" value="KAK9511421.1"/>
    <property type="molecule type" value="Genomic_DNA"/>
</dbReference>
<dbReference type="EMBL" id="JAPXFL010000001">
    <property type="protein sequence ID" value="KAK9511422.1"/>
    <property type="molecule type" value="Genomic_DNA"/>
</dbReference>
<dbReference type="Pfam" id="PF00394">
    <property type="entry name" value="Cu-oxidase"/>
    <property type="match status" value="1"/>
</dbReference>
<dbReference type="FunFam" id="2.60.40.420:FF:000045">
    <property type="entry name" value="Laccase 2"/>
    <property type="match status" value="1"/>
</dbReference>
<organism evidence="8 9">
    <name type="scientific">Rhynocoris fuscipes</name>
    <dbReference type="NCBI Taxonomy" id="488301"/>
    <lineage>
        <taxon>Eukaryota</taxon>
        <taxon>Metazoa</taxon>
        <taxon>Ecdysozoa</taxon>
        <taxon>Arthropoda</taxon>
        <taxon>Hexapoda</taxon>
        <taxon>Insecta</taxon>
        <taxon>Pterygota</taxon>
        <taxon>Neoptera</taxon>
        <taxon>Paraneoptera</taxon>
        <taxon>Hemiptera</taxon>
        <taxon>Heteroptera</taxon>
        <taxon>Panheteroptera</taxon>
        <taxon>Cimicomorpha</taxon>
        <taxon>Reduviidae</taxon>
        <taxon>Harpactorinae</taxon>
        <taxon>Harpactorini</taxon>
        <taxon>Rhynocoris</taxon>
    </lineage>
</organism>
<evidence type="ECO:0000256" key="4">
    <source>
        <dbReference type="SAM" id="SignalP"/>
    </source>
</evidence>
<evidence type="ECO:0000256" key="3">
    <source>
        <dbReference type="ARBA" id="ARBA00023002"/>
    </source>
</evidence>
<dbReference type="CDD" id="cd13905">
    <property type="entry name" value="CuRO_3_tcLLC2_insect_like"/>
    <property type="match status" value="1"/>
</dbReference>
<evidence type="ECO:0000313" key="8">
    <source>
        <dbReference type="EMBL" id="KAK9511421.1"/>
    </source>
</evidence>
<reference evidence="8 9" key="1">
    <citation type="submission" date="2022-12" db="EMBL/GenBank/DDBJ databases">
        <title>Chromosome-level genome assembly of true bugs.</title>
        <authorList>
            <person name="Ma L."/>
            <person name="Li H."/>
        </authorList>
    </citation>
    <scope>NUCLEOTIDE SEQUENCE [LARGE SCALE GENOMIC DNA]</scope>
    <source>
        <strain evidence="8">Lab_2022b</strain>
    </source>
</reference>
<dbReference type="PROSITE" id="PS00080">
    <property type="entry name" value="MULTICOPPER_OXIDASE2"/>
    <property type="match status" value="1"/>
</dbReference>
<dbReference type="GO" id="GO:0016491">
    <property type="term" value="F:oxidoreductase activity"/>
    <property type="evidence" value="ECO:0007669"/>
    <property type="project" value="UniProtKB-KW"/>
</dbReference>
<sequence length="655" mass="73113">MYFANHYVFTVSLWFIGVLVRRSYEICIPGYGQCNSNYLYSNHIDIVEENNIEDCMRECDGNVKLCYIKLHVEPYSTMGPACGNCPSNKTACLDPQCITADGVEKGVLVFNRMIPGPAIQVCQGDRIVVDLINSDGHRSTSVHWHGIRQISTPHSDGVPYVTQCPINPGETFRYRFIAEEDGSFFYHSHSGVQKIDGLAGPLVVRKEKSKEIFGHLYDFDLFEHIVFIQDWVHGVADQMVPGLRTGPYSGSLPRSYLINGRGIYVGSTSDPYDLTSMAFSPSQPPISEFVVKQGRRYRFRIISSTCLACTVRITIQGHRMTLIHADGAGSINPTEVDAVTLNSGDRFDVIIEAKNKIDSYWILARGVGPCNSSMQLAVLKYEGAYKAPNSNLPLDNPHGVTLNPTNPTCNKSTEMCLTQLSAPVPAPPQVVNEKCPRLLLQFGFHFYAKSELFQSGTYNPFFEPADTLLVRAQINSITNRFAPSPLLSQYNDIPDEAFCDRKCHEEDVECTCLNVYKVKLGTVVDLIIADTAKYDRNGLMHPFHLHGYNFYVLKEGVFSNGMKQGLREINKWLDNEGMMTRPDAIKKDTIGIPSGGYAVIRLVADNPGFWIFHCHFTLHLDLGMSAVLQVGEVDQMPQPPTGFPKCGNFLPPIIF</sequence>
<dbReference type="GO" id="GO:0005507">
    <property type="term" value="F:copper ion binding"/>
    <property type="evidence" value="ECO:0007669"/>
    <property type="project" value="InterPro"/>
</dbReference>
<evidence type="ECO:0000259" key="6">
    <source>
        <dbReference type="Pfam" id="PF07731"/>
    </source>
</evidence>
<protein>
    <submittedName>
        <fullName evidence="8">Uncharacterized protein</fullName>
    </submittedName>
</protein>
<name>A0AAW1DL33_9HEMI</name>
<dbReference type="InterPro" id="IPR002355">
    <property type="entry name" value="Cu_oxidase_Cu_BS"/>
</dbReference>
<dbReference type="Pfam" id="PF07731">
    <property type="entry name" value="Cu-oxidase_2"/>
    <property type="match status" value="1"/>
</dbReference>
<feature type="domain" description="Plastocyanin-like" evidence="7">
    <location>
        <begin position="99"/>
        <end position="208"/>
    </location>
</feature>
<dbReference type="Pfam" id="PF07732">
    <property type="entry name" value="Cu-oxidase_3"/>
    <property type="match status" value="1"/>
</dbReference>
<evidence type="ECO:0000256" key="1">
    <source>
        <dbReference type="ARBA" id="ARBA00010609"/>
    </source>
</evidence>
<evidence type="ECO:0000259" key="5">
    <source>
        <dbReference type="Pfam" id="PF00394"/>
    </source>
</evidence>
<dbReference type="GO" id="GO:0005886">
    <property type="term" value="C:plasma membrane"/>
    <property type="evidence" value="ECO:0007669"/>
    <property type="project" value="TreeGrafter"/>
</dbReference>
<dbReference type="AlphaFoldDB" id="A0AAW1DL33"/>
<feature type="chain" id="PRO_5044717689" evidence="4">
    <location>
        <begin position="26"/>
        <end position="655"/>
    </location>
</feature>
<dbReference type="InterPro" id="IPR045087">
    <property type="entry name" value="Cu-oxidase_fam"/>
</dbReference>
<feature type="signal peptide" evidence="4">
    <location>
        <begin position="1"/>
        <end position="25"/>
    </location>
</feature>
<keyword evidence="2" id="KW-0479">Metal-binding</keyword>
<feature type="domain" description="Plastocyanin-like" evidence="6">
    <location>
        <begin position="505"/>
        <end position="631"/>
    </location>
</feature>
<proteinExistence type="inferred from homology"/>
<evidence type="ECO:0000313" key="9">
    <source>
        <dbReference type="Proteomes" id="UP001461498"/>
    </source>
</evidence>
<dbReference type="InterPro" id="IPR008972">
    <property type="entry name" value="Cupredoxin"/>
</dbReference>
<evidence type="ECO:0000259" key="7">
    <source>
        <dbReference type="Pfam" id="PF07732"/>
    </source>
</evidence>
<dbReference type="GO" id="GO:0006826">
    <property type="term" value="P:iron ion transport"/>
    <property type="evidence" value="ECO:0007669"/>
    <property type="project" value="TreeGrafter"/>
</dbReference>
<gene>
    <name evidence="8" type="ORF">O3M35_000082</name>
</gene>
<dbReference type="InterPro" id="IPR011706">
    <property type="entry name" value="Cu-oxidase_C"/>
</dbReference>
<feature type="domain" description="Plastocyanin-like" evidence="5">
    <location>
        <begin position="223"/>
        <end position="384"/>
    </location>
</feature>
<dbReference type="SUPFAM" id="SSF49503">
    <property type="entry name" value="Cupredoxins"/>
    <property type="match status" value="3"/>
</dbReference>
<keyword evidence="9" id="KW-1185">Reference proteome</keyword>
<dbReference type="InterPro" id="IPR033138">
    <property type="entry name" value="Cu_oxidase_CS"/>
</dbReference>
<comment type="caution">
    <text evidence="8">The sequence shown here is derived from an EMBL/GenBank/DDBJ whole genome shotgun (WGS) entry which is preliminary data.</text>
</comment>
<dbReference type="PROSITE" id="PS00079">
    <property type="entry name" value="MULTICOPPER_OXIDASE1"/>
    <property type="match status" value="1"/>
</dbReference>
<dbReference type="Proteomes" id="UP001461498">
    <property type="component" value="Unassembled WGS sequence"/>
</dbReference>
<dbReference type="InterPro" id="IPR011707">
    <property type="entry name" value="Cu-oxidase-like_N"/>
</dbReference>
<accession>A0AAW1DL33</accession>
<keyword evidence="3" id="KW-0560">Oxidoreductase</keyword>
<dbReference type="PANTHER" id="PTHR11709:SF232">
    <property type="entry name" value="STRAW, ISOFORM G"/>
    <property type="match status" value="1"/>
</dbReference>
<dbReference type="Gene3D" id="2.60.40.420">
    <property type="entry name" value="Cupredoxins - blue copper proteins"/>
    <property type="match status" value="3"/>
</dbReference>
<dbReference type="CDD" id="cd13858">
    <property type="entry name" value="CuRO_1_tcLCC2_insect_like"/>
    <property type="match status" value="1"/>
</dbReference>
<dbReference type="CDD" id="cd13884">
    <property type="entry name" value="CuRO_2_tcLCC_insect_like"/>
    <property type="match status" value="1"/>
</dbReference>
<comment type="similarity">
    <text evidence="1">Belongs to the multicopper oxidase family.</text>
</comment>
<dbReference type="PANTHER" id="PTHR11709">
    <property type="entry name" value="MULTI-COPPER OXIDASE"/>
    <property type="match status" value="1"/>
</dbReference>